<organism evidence="2 3">
    <name type="scientific">Luminiphilus syltensis NOR5-1B</name>
    <dbReference type="NCBI Taxonomy" id="565045"/>
    <lineage>
        <taxon>Bacteria</taxon>
        <taxon>Pseudomonadati</taxon>
        <taxon>Pseudomonadota</taxon>
        <taxon>Gammaproteobacteria</taxon>
        <taxon>Cellvibrionales</taxon>
        <taxon>Halieaceae</taxon>
        <taxon>Luminiphilus</taxon>
    </lineage>
</organism>
<feature type="transmembrane region" description="Helical" evidence="1">
    <location>
        <begin position="97"/>
        <end position="117"/>
    </location>
</feature>
<accession>B8KQQ7</accession>
<keyword evidence="1" id="KW-0472">Membrane</keyword>
<dbReference type="AlphaFoldDB" id="B8KQQ7"/>
<evidence type="ECO:0000313" key="3">
    <source>
        <dbReference type="Proteomes" id="UP000004699"/>
    </source>
</evidence>
<keyword evidence="1" id="KW-1133">Transmembrane helix</keyword>
<evidence type="ECO:0000256" key="1">
    <source>
        <dbReference type="SAM" id="Phobius"/>
    </source>
</evidence>
<keyword evidence="3" id="KW-1185">Reference proteome</keyword>
<dbReference type="EMBL" id="DS999411">
    <property type="protein sequence ID" value="EED36438.1"/>
    <property type="molecule type" value="Genomic_DNA"/>
</dbReference>
<dbReference type="Proteomes" id="UP000004699">
    <property type="component" value="Unassembled WGS sequence"/>
</dbReference>
<feature type="transmembrane region" description="Helical" evidence="1">
    <location>
        <begin position="73"/>
        <end position="90"/>
    </location>
</feature>
<name>B8KQQ7_9GAMM</name>
<dbReference type="HOGENOM" id="CLU_1319667_0_0_6"/>
<gene>
    <name evidence="2" type="ORF">NOR51B_2389</name>
</gene>
<dbReference type="InterPro" id="IPR049823">
    <property type="entry name" value="XrtH_assoc"/>
</dbReference>
<dbReference type="NCBIfam" id="NF041730">
    <property type="entry name" value="XrtH_assoc"/>
    <property type="match status" value="1"/>
</dbReference>
<proteinExistence type="predicted"/>
<protein>
    <submittedName>
        <fullName evidence="2">Uncharacterized protein</fullName>
    </submittedName>
</protein>
<reference evidence="3" key="1">
    <citation type="journal article" date="2013" name="BMC Microbiol.">
        <title>Taxonomy and evolution of bacteriochlorophyll a-containing members of the OM60/NOR5 clade of marine gammaproteobacteria: description of Luminiphilus syltensis gen. nov., sp. nov., reclassification of Haliea rubra as Pseudohaliea rubra gen. nov., comb. nov., and emendation of Chromatocurvus halotolerans.</title>
        <authorList>
            <person name="Spring S."/>
            <person name="Riedel T."/>
            <person name="Sproer C."/>
            <person name="Yan S."/>
            <person name="Harder J."/>
            <person name="Fuchs B.M."/>
        </authorList>
    </citation>
    <scope>NUCLEOTIDE SEQUENCE [LARGE SCALE GENOMIC DNA]</scope>
    <source>
        <strain evidence="3">NOR51-B</strain>
    </source>
</reference>
<feature type="transmembrane region" description="Helical" evidence="1">
    <location>
        <begin position="137"/>
        <end position="162"/>
    </location>
</feature>
<keyword evidence="1" id="KW-0812">Transmembrane</keyword>
<dbReference type="STRING" id="565045.NOR51B_2389"/>
<evidence type="ECO:0000313" key="2">
    <source>
        <dbReference type="EMBL" id="EED36438.1"/>
    </source>
</evidence>
<sequence>MFALWYAAGNLLAAPVAWLVDILLPLWLGHSVDTAQLSGTDIIVRTFYGENNGVITSAEVAGYQMGLQINTRLVSYAMPFYAALLWASNVSNPLERFARGLFLIWVSMTFGIAAIAAKDLMLVIGEPFLSQPGVPPAPVIAVLYQFSVLLMPTLVPVALWVWQLQGSPMWEQLSRQLSTSAKG</sequence>